<keyword evidence="5" id="KW-0472">Membrane</keyword>
<dbReference type="InterPro" id="IPR015943">
    <property type="entry name" value="WD40/YVTN_repeat-like_dom_sf"/>
</dbReference>
<sequence length="575" mass="60294">MNWVSRYGLWALPVIAGVGVWLGFSGTQTTVATASTHVGPTSFDKYAMTDNNNPVDESASVANWQVRWTYTAPEPLQQASIANGVIYASGDGGNLTDPQDDRIYALDAANGTLLWSRQLNNMSMTTPVVGDGLVFVGSGNQLFQGNNLANENNLNATNIVRGTGPNAIYALDAANGHVVWKFSTPGEDMPSFVLNGNTLYAANGNGTVYAFNATSGQLLWSLNIGSYVSMSSPVLGPNGYLYVSGAHPYQVYAINTATRQIAWQSAVPHVFGGSDDSSLAYAANMVYVEGTTGSWTAPQSVLYAFNATSGRLDWMTRLGSGILPTDIEVSAPTVVNGAVYVGSPVTDKEYAVNAHTGQIKWAFKAAGGISESAAVTSSALYVGDSAGFLYALNPTTGQELGSRFLSGTLAADFPIVIGQTLYQPDENGQMFALPTADLLLKNEMHAPNIPIPSGVLGQDIQKGEALFMGHSLSPTGLSCDSCHVGGGTLTTYQNGIIVPSLLGAAAGFPKVVNGQVKTLDGQINHCIKSMGGKPLSVSDPRLVDLNLYLHWLSSGWTDNLEASTQKGSGAGGGCK</sequence>
<name>G8TZ81_SULAD</name>
<keyword evidence="5" id="KW-0812">Transmembrane</keyword>
<evidence type="ECO:0000313" key="7">
    <source>
        <dbReference type="EMBL" id="AEW06351.1"/>
    </source>
</evidence>
<dbReference type="InterPro" id="IPR018391">
    <property type="entry name" value="PQQ_b-propeller_rpt"/>
</dbReference>
<dbReference type="Gene3D" id="2.40.128.630">
    <property type="match status" value="1"/>
</dbReference>
<dbReference type="HOGENOM" id="CLU_473998_0_0_9"/>
<dbReference type="Gene3D" id="2.130.10.10">
    <property type="entry name" value="YVTN repeat-like/Quinoprotein amine dehydrogenase"/>
    <property type="match status" value="1"/>
</dbReference>
<evidence type="ECO:0000313" key="8">
    <source>
        <dbReference type="Proteomes" id="UP000005439"/>
    </source>
</evidence>
<proteinExistence type="predicted"/>
<organism evidence="7 8">
    <name type="scientific">Sulfobacillus acidophilus (strain ATCC 700253 / DSM 10332 / NAL)</name>
    <dbReference type="NCBI Taxonomy" id="679936"/>
    <lineage>
        <taxon>Bacteria</taxon>
        <taxon>Bacillati</taxon>
        <taxon>Bacillota</taxon>
        <taxon>Clostridia</taxon>
        <taxon>Eubacteriales</taxon>
        <taxon>Clostridiales Family XVII. Incertae Sedis</taxon>
        <taxon>Sulfobacillus</taxon>
    </lineage>
</organism>
<evidence type="ECO:0000259" key="6">
    <source>
        <dbReference type="PROSITE" id="PS51007"/>
    </source>
</evidence>
<keyword evidence="2 4" id="KW-0479">Metal-binding</keyword>
<dbReference type="SUPFAM" id="SSF50998">
    <property type="entry name" value="Quinoprotein alcohol dehydrogenase-like"/>
    <property type="match status" value="2"/>
</dbReference>
<dbReference type="InterPro" id="IPR002372">
    <property type="entry name" value="PQQ_rpt_dom"/>
</dbReference>
<keyword evidence="8" id="KW-1185">Reference proteome</keyword>
<dbReference type="EMBL" id="CP003179">
    <property type="protein sequence ID" value="AEW06351.1"/>
    <property type="molecule type" value="Genomic_DNA"/>
</dbReference>
<protein>
    <submittedName>
        <fullName evidence="7">Pyrrolo-quinoline quinone repeat-containing protein</fullName>
    </submittedName>
</protein>
<dbReference type="PROSITE" id="PS51007">
    <property type="entry name" value="CYTC"/>
    <property type="match status" value="1"/>
</dbReference>
<feature type="transmembrane region" description="Helical" evidence="5">
    <location>
        <begin position="7"/>
        <end position="24"/>
    </location>
</feature>
<feature type="domain" description="Cytochrome c" evidence="6">
    <location>
        <begin position="458"/>
        <end position="553"/>
    </location>
</feature>
<dbReference type="STRING" id="679936.Sulac_2890"/>
<reference evidence="7 8" key="2">
    <citation type="journal article" date="2012" name="Stand. Genomic Sci.">
        <title>Complete genome sequence of the moderately thermophilic mineral-sulfide-oxidizing firmicute Sulfobacillus acidophilus type strain (NAL(T)).</title>
        <authorList>
            <person name="Anderson I."/>
            <person name="Chertkov O."/>
            <person name="Chen A."/>
            <person name="Saunders E."/>
            <person name="Lapidus A."/>
            <person name="Nolan M."/>
            <person name="Lucas S."/>
            <person name="Hammon N."/>
            <person name="Deshpande S."/>
            <person name="Cheng J.F."/>
            <person name="Han C."/>
            <person name="Tapia R."/>
            <person name="Goodwin L.A."/>
            <person name="Pitluck S."/>
            <person name="Liolios K."/>
            <person name="Pagani I."/>
            <person name="Ivanova N."/>
            <person name="Mikhailova N."/>
            <person name="Pati A."/>
            <person name="Palaniappan K."/>
            <person name="Land M."/>
            <person name="Pan C."/>
            <person name="Rohde M."/>
            <person name="Pukall R."/>
            <person name="Goker M."/>
            <person name="Detter J.C."/>
            <person name="Woyke T."/>
            <person name="Bristow J."/>
            <person name="Eisen J.A."/>
            <person name="Markowitz V."/>
            <person name="Hugenholtz P."/>
            <person name="Kyrpides N.C."/>
            <person name="Klenk H.P."/>
            <person name="Mavromatis K."/>
        </authorList>
    </citation>
    <scope>NUCLEOTIDE SEQUENCE [LARGE SCALE GENOMIC DNA]</scope>
    <source>
        <strain evidence="8">ATCC 700253 / DSM 10332 / NAL</strain>
    </source>
</reference>
<keyword evidence="5" id="KW-1133">Transmembrane helix</keyword>
<reference evidence="8" key="1">
    <citation type="submission" date="2011-12" db="EMBL/GenBank/DDBJ databases">
        <title>The complete genome of chromosome of Sulfobacillus acidophilus DSM 10332.</title>
        <authorList>
            <person name="Lucas S."/>
            <person name="Han J."/>
            <person name="Lapidus A."/>
            <person name="Bruce D."/>
            <person name="Goodwin L."/>
            <person name="Pitluck S."/>
            <person name="Peters L."/>
            <person name="Kyrpides N."/>
            <person name="Mavromatis K."/>
            <person name="Ivanova N."/>
            <person name="Mikhailova N."/>
            <person name="Chertkov O."/>
            <person name="Saunders E."/>
            <person name="Detter J.C."/>
            <person name="Tapia R."/>
            <person name="Han C."/>
            <person name="Land M."/>
            <person name="Hauser L."/>
            <person name="Markowitz V."/>
            <person name="Cheng J.-F."/>
            <person name="Hugenholtz P."/>
            <person name="Woyke T."/>
            <person name="Wu D."/>
            <person name="Pukall R."/>
            <person name="Gehrich-Schroeter G."/>
            <person name="Schneider S."/>
            <person name="Klenk H.-P."/>
            <person name="Eisen J.A."/>
        </authorList>
    </citation>
    <scope>NUCLEOTIDE SEQUENCE [LARGE SCALE GENOMIC DNA]</scope>
    <source>
        <strain evidence="8">ATCC 700253 / DSM 10332 / NAL</strain>
    </source>
</reference>
<keyword evidence="1 4" id="KW-0349">Heme</keyword>
<dbReference type="AlphaFoldDB" id="G8TZ81"/>
<gene>
    <name evidence="7" type="ordered locus">Sulac_2890</name>
</gene>
<dbReference type="GO" id="GO:0046872">
    <property type="term" value="F:metal ion binding"/>
    <property type="evidence" value="ECO:0007669"/>
    <property type="project" value="UniProtKB-KW"/>
</dbReference>
<evidence type="ECO:0000256" key="5">
    <source>
        <dbReference type="SAM" id="Phobius"/>
    </source>
</evidence>
<dbReference type="Gene3D" id="1.10.760.10">
    <property type="entry name" value="Cytochrome c-like domain"/>
    <property type="match status" value="1"/>
</dbReference>
<dbReference type="InterPro" id="IPR011047">
    <property type="entry name" value="Quinoprotein_ADH-like_sf"/>
</dbReference>
<dbReference type="PATRIC" id="fig|679936.5.peg.2983"/>
<evidence type="ECO:0000256" key="4">
    <source>
        <dbReference type="PROSITE-ProRule" id="PRU00433"/>
    </source>
</evidence>
<dbReference type="InterPro" id="IPR009056">
    <property type="entry name" value="Cyt_c-like_dom"/>
</dbReference>
<dbReference type="Gene3D" id="2.40.10.480">
    <property type="match status" value="1"/>
</dbReference>
<dbReference type="KEGG" id="sap:Sulac_2890"/>
<dbReference type="GO" id="GO:0020037">
    <property type="term" value="F:heme binding"/>
    <property type="evidence" value="ECO:0007669"/>
    <property type="project" value="InterPro"/>
</dbReference>
<keyword evidence="3 4" id="KW-0408">Iron</keyword>
<dbReference type="PANTHER" id="PTHR34512">
    <property type="entry name" value="CELL SURFACE PROTEIN"/>
    <property type="match status" value="1"/>
</dbReference>
<accession>G8TZ81</accession>
<evidence type="ECO:0000256" key="2">
    <source>
        <dbReference type="ARBA" id="ARBA00022723"/>
    </source>
</evidence>
<dbReference type="InterPro" id="IPR036909">
    <property type="entry name" value="Cyt_c-like_dom_sf"/>
</dbReference>
<dbReference type="Pfam" id="PF13360">
    <property type="entry name" value="PQQ_2"/>
    <property type="match status" value="2"/>
</dbReference>
<evidence type="ECO:0000256" key="3">
    <source>
        <dbReference type="ARBA" id="ARBA00023004"/>
    </source>
</evidence>
<dbReference type="SMART" id="SM00564">
    <property type="entry name" value="PQQ"/>
    <property type="match status" value="7"/>
</dbReference>
<dbReference type="GO" id="GO:0009055">
    <property type="term" value="F:electron transfer activity"/>
    <property type="evidence" value="ECO:0007669"/>
    <property type="project" value="InterPro"/>
</dbReference>
<dbReference type="PANTHER" id="PTHR34512:SF30">
    <property type="entry name" value="OUTER MEMBRANE PROTEIN ASSEMBLY FACTOR BAMB"/>
    <property type="match status" value="1"/>
</dbReference>
<dbReference type="SUPFAM" id="SSF46626">
    <property type="entry name" value="Cytochrome c"/>
    <property type="match status" value="1"/>
</dbReference>
<dbReference type="Proteomes" id="UP000005439">
    <property type="component" value="Chromosome"/>
</dbReference>
<evidence type="ECO:0000256" key="1">
    <source>
        <dbReference type="ARBA" id="ARBA00022617"/>
    </source>
</evidence>